<organism evidence="2 3">
    <name type="scientific">Sphingomonas populi</name>
    <dbReference type="NCBI Taxonomy" id="2484750"/>
    <lineage>
        <taxon>Bacteria</taxon>
        <taxon>Pseudomonadati</taxon>
        <taxon>Pseudomonadota</taxon>
        <taxon>Alphaproteobacteria</taxon>
        <taxon>Sphingomonadales</taxon>
        <taxon>Sphingomonadaceae</taxon>
        <taxon>Sphingomonas</taxon>
    </lineage>
</organism>
<dbReference type="OrthoDB" id="9796766at2"/>
<feature type="region of interest" description="Disordered" evidence="1">
    <location>
        <begin position="68"/>
        <end position="133"/>
    </location>
</feature>
<evidence type="ECO:0000256" key="1">
    <source>
        <dbReference type="SAM" id="MobiDB-lite"/>
    </source>
</evidence>
<dbReference type="Proteomes" id="UP000292085">
    <property type="component" value="Unassembled WGS sequence"/>
</dbReference>
<dbReference type="AlphaFoldDB" id="A0A4Q6Y541"/>
<protein>
    <recommendedName>
        <fullName evidence="4">Phytanoyl-CoA dioxygenase</fullName>
    </recommendedName>
</protein>
<evidence type="ECO:0000313" key="3">
    <source>
        <dbReference type="Proteomes" id="UP000292085"/>
    </source>
</evidence>
<gene>
    <name evidence="2" type="ORF">EWE75_05800</name>
</gene>
<feature type="compositionally biased region" description="Basic residues" evidence="1">
    <location>
        <begin position="123"/>
        <end position="133"/>
    </location>
</feature>
<sequence>MSDTIDVSGEIARHTADLMAQGYCILPNALPPATIGALGDDLAGDFDRTPFGQGGFYGTTTKRFGRLPVAARGGAGPTSFDSRYRRGGAVPLVRPHPAQHHPGDRRASRRSFPTATRSEVLMPRRRPRGAGPD</sequence>
<comment type="caution">
    <text evidence="2">The sequence shown here is derived from an EMBL/GenBank/DDBJ whole genome shotgun (WGS) entry which is preliminary data.</text>
</comment>
<evidence type="ECO:0008006" key="4">
    <source>
        <dbReference type="Google" id="ProtNLM"/>
    </source>
</evidence>
<name>A0A4Q6Y541_9SPHN</name>
<evidence type="ECO:0000313" key="2">
    <source>
        <dbReference type="EMBL" id="RZF65472.1"/>
    </source>
</evidence>
<proteinExistence type="predicted"/>
<dbReference type="RefSeq" id="WP_130155715.1">
    <property type="nucleotide sequence ID" value="NZ_SGIS01000006.1"/>
</dbReference>
<dbReference type="EMBL" id="SGIS01000006">
    <property type="protein sequence ID" value="RZF65472.1"/>
    <property type="molecule type" value="Genomic_DNA"/>
</dbReference>
<accession>A0A4Q6Y541</accession>
<reference evidence="2 3" key="1">
    <citation type="submission" date="2019-02" db="EMBL/GenBank/DDBJ databases">
        <authorList>
            <person name="Li Y."/>
        </authorList>
    </citation>
    <scope>NUCLEOTIDE SEQUENCE [LARGE SCALE GENOMIC DNA]</scope>
    <source>
        <strain evidence="2 3">3-7</strain>
    </source>
</reference>
<keyword evidence="3" id="KW-1185">Reference proteome</keyword>